<sequence length="450" mass="48837">MTSSTPMKVKWLEPIRQVHPWVLIVIAIAVIGSGSGIWWLLRSRASEAVLDRYTVPVKVETLQEKVTASGSIVPIRTVNLSPKTAGLLVEVLVEQGQKVQQGQLIARMDNRELRAQQLQARAALAAAQAQLQVLRNGTRPEVLDQGREAIRQAQAAAQQAAARRALAQQELKRQEALVGEGAIARQAYDRALTDAAETDAALQQAIGWLREVERRQQELQNGARPEEVRQAEARVGEAIGRLQSVEVQLADTEIRAPFSGIITQRYADPGAFVTPTTSASATASATSTSIVALAEGLEVLAQVPEVDISRIRVGQSVQVRVDAFPTQTFEGKVRLVAPEAVEEQNVTSFQVRVTLQTGQNQLGSGMNADLDFIGRSLPRALVIPTVAIVTREGKSGVLIPDTAGKPEFRPVILGAAVGNETQILQGLQRDERIFIDLPPGQKWNPETSDR</sequence>
<dbReference type="GO" id="GO:0022857">
    <property type="term" value="F:transmembrane transporter activity"/>
    <property type="evidence" value="ECO:0007669"/>
    <property type="project" value="InterPro"/>
</dbReference>
<proteinExistence type="inferred from homology"/>
<dbReference type="AlphaFoldDB" id="A0A0H3K2F1"/>
<dbReference type="Gene3D" id="2.40.420.20">
    <property type="match status" value="1"/>
</dbReference>
<dbReference type="GO" id="GO:0030313">
    <property type="term" value="C:cell envelope"/>
    <property type="evidence" value="ECO:0007669"/>
    <property type="project" value="UniProtKB-SubCell"/>
</dbReference>
<comment type="subcellular location">
    <subcellularLocation>
        <location evidence="1">Cell envelope</location>
    </subcellularLocation>
</comment>
<dbReference type="PANTHER" id="PTHR32347:SF14">
    <property type="entry name" value="EFFLUX SYSTEM COMPONENT YKNX-RELATED"/>
    <property type="match status" value="1"/>
</dbReference>
<evidence type="ECO:0000256" key="4">
    <source>
        <dbReference type="SAM" id="Coils"/>
    </source>
</evidence>
<organism evidence="9 10">
    <name type="scientific">Synechococcus sp. (strain ATCC 27144 / PCC 6301 / SAUG 1402/1)</name>
    <name type="common">Anacystis nidulans</name>
    <dbReference type="NCBI Taxonomy" id="269084"/>
    <lineage>
        <taxon>Bacteria</taxon>
        <taxon>Bacillati</taxon>
        <taxon>Cyanobacteriota</taxon>
        <taxon>Cyanophyceae</taxon>
        <taxon>Synechococcales</taxon>
        <taxon>Synechococcaceae</taxon>
        <taxon>Synechococcus</taxon>
    </lineage>
</organism>
<dbReference type="InterPro" id="IPR050465">
    <property type="entry name" value="UPF0194_transport"/>
</dbReference>
<reference evidence="9 10" key="1">
    <citation type="journal article" date="2007" name="Photosyn. Res.">
        <title>Complete nucleotide sequence of the freshwater unicellular cyanobacterium Synechococcus elongatus PCC 6301 chromosome: gene content and organization.</title>
        <authorList>
            <person name="Sugita C."/>
            <person name="Ogata K."/>
            <person name="Shikata M."/>
            <person name="Jikuya H."/>
            <person name="Takano J."/>
            <person name="Furumichi M."/>
            <person name="Kanehisa M."/>
            <person name="Omata T."/>
            <person name="Sugiura M."/>
            <person name="Sugita M."/>
        </authorList>
    </citation>
    <scope>NUCLEOTIDE SEQUENCE [LARGE SCALE GENOMIC DNA]</scope>
    <source>
        <strain evidence="10">ATCC 27144 / PCC 6301 / SAUG 1402/1</strain>
    </source>
</reference>
<evidence type="ECO:0000256" key="5">
    <source>
        <dbReference type="SAM" id="Phobius"/>
    </source>
</evidence>
<evidence type="ECO:0000259" key="6">
    <source>
        <dbReference type="Pfam" id="PF25876"/>
    </source>
</evidence>
<dbReference type="GO" id="GO:0016020">
    <property type="term" value="C:membrane"/>
    <property type="evidence" value="ECO:0007669"/>
    <property type="project" value="InterPro"/>
</dbReference>
<comment type="similarity">
    <text evidence="2">Belongs to the membrane fusion protein (MFP) (TC 8.A.1) family.</text>
</comment>
<dbReference type="Gene3D" id="2.40.50.100">
    <property type="match status" value="2"/>
</dbReference>
<evidence type="ECO:0000256" key="3">
    <source>
        <dbReference type="ARBA" id="ARBA00023054"/>
    </source>
</evidence>
<feature type="domain" description="Multidrug resistance protein MdtA-like barrel-sandwich hybrid" evidence="7">
    <location>
        <begin position="76"/>
        <end position="280"/>
    </location>
</feature>
<evidence type="ECO:0000313" key="9">
    <source>
        <dbReference type="EMBL" id="BAD79158.1"/>
    </source>
</evidence>
<protein>
    <submittedName>
        <fullName evidence="9">Uncharacterized protein</fullName>
    </submittedName>
</protein>
<evidence type="ECO:0000259" key="7">
    <source>
        <dbReference type="Pfam" id="PF25917"/>
    </source>
</evidence>
<dbReference type="Pfam" id="PF25954">
    <property type="entry name" value="Beta-barrel_RND_2"/>
    <property type="match status" value="1"/>
</dbReference>
<feature type="transmembrane region" description="Helical" evidence="5">
    <location>
        <begin position="21"/>
        <end position="41"/>
    </location>
</feature>
<keyword evidence="5" id="KW-0812">Transmembrane</keyword>
<name>A0A0H3K2F1_SYNP6</name>
<dbReference type="Pfam" id="PF25876">
    <property type="entry name" value="HH_MFP_RND"/>
    <property type="match status" value="1"/>
</dbReference>
<keyword evidence="3 4" id="KW-0175">Coiled coil</keyword>
<dbReference type="InterPro" id="IPR058792">
    <property type="entry name" value="Beta-barrel_RND_2"/>
</dbReference>
<keyword evidence="5" id="KW-0472">Membrane</keyword>
<evidence type="ECO:0000256" key="1">
    <source>
        <dbReference type="ARBA" id="ARBA00004196"/>
    </source>
</evidence>
<dbReference type="InterPro" id="IPR006143">
    <property type="entry name" value="RND_pump_MFP"/>
</dbReference>
<dbReference type="InterPro" id="IPR058625">
    <property type="entry name" value="MdtA-like_BSH"/>
</dbReference>
<dbReference type="EMBL" id="AP008231">
    <property type="protein sequence ID" value="BAD79158.1"/>
    <property type="molecule type" value="Genomic_DNA"/>
</dbReference>
<evidence type="ECO:0000256" key="2">
    <source>
        <dbReference type="ARBA" id="ARBA00009477"/>
    </source>
</evidence>
<dbReference type="PANTHER" id="PTHR32347">
    <property type="entry name" value="EFFLUX SYSTEM COMPONENT YKNX-RELATED"/>
    <property type="match status" value="1"/>
</dbReference>
<dbReference type="Proteomes" id="UP000001175">
    <property type="component" value="Chromosome"/>
</dbReference>
<accession>A0A0H3K2F1</accession>
<dbReference type="SUPFAM" id="SSF111369">
    <property type="entry name" value="HlyD-like secretion proteins"/>
    <property type="match status" value="2"/>
</dbReference>
<gene>
    <name evidence="9" type="ordered locus">syc0968_d</name>
</gene>
<dbReference type="eggNOG" id="COG0845">
    <property type="taxonomic scope" value="Bacteria"/>
</dbReference>
<evidence type="ECO:0000313" key="10">
    <source>
        <dbReference type="Proteomes" id="UP000001175"/>
    </source>
</evidence>
<dbReference type="Pfam" id="PF25917">
    <property type="entry name" value="BSH_RND"/>
    <property type="match status" value="1"/>
</dbReference>
<dbReference type="PRINTS" id="PR01490">
    <property type="entry name" value="RTXTOXIND"/>
</dbReference>
<feature type="coiled-coil region" evidence="4">
    <location>
        <begin position="110"/>
        <end position="177"/>
    </location>
</feature>
<dbReference type="InterPro" id="IPR058624">
    <property type="entry name" value="MdtA-like_HH"/>
</dbReference>
<keyword evidence="5" id="KW-1133">Transmembrane helix</keyword>
<feature type="domain" description="CusB-like beta-barrel" evidence="8">
    <location>
        <begin position="300"/>
        <end position="373"/>
    </location>
</feature>
<dbReference type="KEGG" id="syc:syc0968_d"/>
<dbReference type="Gene3D" id="2.40.30.170">
    <property type="match status" value="1"/>
</dbReference>
<dbReference type="NCBIfam" id="TIGR01730">
    <property type="entry name" value="RND_mfp"/>
    <property type="match status" value="1"/>
</dbReference>
<feature type="domain" description="Multidrug resistance protein MdtA-like alpha-helical hairpin" evidence="6">
    <location>
        <begin position="151"/>
        <end position="205"/>
    </location>
</feature>
<dbReference type="RefSeq" id="WP_011243280.1">
    <property type="nucleotide sequence ID" value="NC_006576.1"/>
</dbReference>
<evidence type="ECO:0000259" key="8">
    <source>
        <dbReference type="Pfam" id="PF25954"/>
    </source>
</evidence>